<keyword evidence="6 7" id="KW-0472">Membrane</keyword>
<evidence type="ECO:0000256" key="7">
    <source>
        <dbReference type="SAM" id="Phobius"/>
    </source>
</evidence>
<keyword evidence="4 7" id="KW-0812">Transmembrane</keyword>
<feature type="domain" description="Bacterial sugar transferase" evidence="8">
    <location>
        <begin position="241"/>
        <end position="422"/>
    </location>
</feature>
<dbReference type="PANTHER" id="PTHR30576">
    <property type="entry name" value="COLANIC BIOSYNTHESIS UDP-GLUCOSE LIPID CARRIER TRANSFERASE"/>
    <property type="match status" value="1"/>
</dbReference>
<proteinExistence type="inferred from homology"/>
<evidence type="ECO:0000256" key="4">
    <source>
        <dbReference type="ARBA" id="ARBA00022692"/>
    </source>
</evidence>
<dbReference type="RefSeq" id="WP_245977697.1">
    <property type="nucleotide sequence ID" value="NZ_RBIN01000003.1"/>
</dbReference>
<feature type="transmembrane region" description="Helical" evidence="7">
    <location>
        <begin position="56"/>
        <end position="75"/>
    </location>
</feature>
<evidence type="ECO:0000256" key="3">
    <source>
        <dbReference type="ARBA" id="ARBA00022679"/>
    </source>
</evidence>
<organism evidence="9 10">
    <name type="scientific">Kushneria sinocarnis</name>
    <dbReference type="NCBI Taxonomy" id="595502"/>
    <lineage>
        <taxon>Bacteria</taxon>
        <taxon>Pseudomonadati</taxon>
        <taxon>Pseudomonadota</taxon>
        <taxon>Gammaproteobacteria</taxon>
        <taxon>Oceanospirillales</taxon>
        <taxon>Halomonadaceae</taxon>
        <taxon>Kushneria</taxon>
    </lineage>
</organism>
<dbReference type="AlphaFoldDB" id="A0A420WXY8"/>
<dbReference type="InterPro" id="IPR003362">
    <property type="entry name" value="Bact_transf"/>
</dbReference>
<comment type="caution">
    <text evidence="9">The sequence shown here is derived from an EMBL/GenBank/DDBJ whole genome shotgun (WGS) entry which is preliminary data.</text>
</comment>
<feature type="transmembrane region" description="Helical" evidence="7">
    <location>
        <begin position="87"/>
        <end position="112"/>
    </location>
</feature>
<dbReference type="Pfam" id="PF02397">
    <property type="entry name" value="Bac_transf"/>
    <property type="match status" value="1"/>
</dbReference>
<dbReference type="GO" id="GO:0016780">
    <property type="term" value="F:phosphotransferase activity, for other substituted phosphate groups"/>
    <property type="evidence" value="ECO:0007669"/>
    <property type="project" value="TreeGrafter"/>
</dbReference>
<evidence type="ECO:0000256" key="1">
    <source>
        <dbReference type="ARBA" id="ARBA00004141"/>
    </source>
</evidence>
<evidence type="ECO:0000259" key="8">
    <source>
        <dbReference type="Pfam" id="PF02397"/>
    </source>
</evidence>
<keyword evidence="3 9" id="KW-0808">Transferase</keyword>
<reference evidence="9 10" key="1">
    <citation type="submission" date="2018-10" db="EMBL/GenBank/DDBJ databases">
        <title>Genomic Encyclopedia of Type Strains, Phase IV (KMG-IV): sequencing the most valuable type-strain genomes for metagenomic binning, comparative biology and taxonomic classification.</title>
        <authorList>
            <person name="Goeker M."/>
        </authorList>
    </citation>
    <scope>NUCLEOTIDE SEQUENCE [LARGE SCALE GENOMIC DNA]</scope>
    <source>
        <strain evidence="9 10">DSM 23229</strain>
    </source>
</reference>
<dbReference type="Proteomes" id="UP000281975">
    <property type="component" value="Unassembled WGS sequence"/>
</dbReference>
<dbReference type="GO" id="GO:0016020">
    <property type="term" value="C:membrane"/>
    <property type="evidence" value="ECO:0007669"/>
    <property type="project" value="UniProtKB-SubCell"/>
</dbReference>
<keyword evidence="10" id="KW-1185">Reference proteome</keyword>
<dbReference type="EMBL" id="RBIN01000003">
    <property type="protein sequence ID" value="RKR06048.1"/>
    <property type="molecule type" value="Genomic_DNA"/>
</dbReference>
<evidence type="ECO:0000313" key="9">
    <source>
        <dbReference type="EMBL" id="RKR06048.1"/>
    </source>
</evidence>
<dbReference type="NCBIfam" id="TIGR03025">
    <property type="entry name" value="EPS_sugtrans"/>
    <property type="match status" value="1"/>
</dbReference>
<comment type="subcellular location">
    <subcellularLocation>
        <location evidence="1">Membrane</location>
        <topology evidence="1">Multi-pass membrane protein</topology>
    </subcellularLocation>
</comment>
<name>A0A420WXY8_9GAMM</name>
<feature type="transmembrane region" description="Helical" evidence="7">
    <location>
        <begin position="21"/>
        <end position="44"/>
    </location>
</feature>
<accession>A0A420WXY8</accession>
<keyword evidence="5 7" id="KW-1133">Transmembrane helix</keyword>
<gene>
    <name evidence="9" type="ORF">C7446_0984</name>
</gene>
<feature type="transmembrane region" description="Helical" evidence="7">
    <location>
        <begin position="118"/>
        <end position="135"/>
    </location>
</feature>
<dbReference type="PANTHER" id="PTHR30576:SF0">
    <property type="entry name" value="UNDECAPRENYL-PHOSPHATE N-ACETYLGALACTOSAMINYL 1-PHOSPHATE TRANSFERASE-RELATED"/>
    <property type="match status" value="1"/>
</dbReference>
<feature type="transmembrane region" description="Helical" evidence="7">
    <location>
        <begin position="243"/>
        <end position="267"/>
    </location>
</feature>
<evidence type="ECO:0000256" key="6">
    <source>
        <dbReference type="ARBA" id="ARBA00023136"/>
    </source>
</evidence>
<evidence type="ECO:0000313" key="10">
    <source>
        <dbReference type="Proteomes" id="UP000281975"/>
    </source>
</evidence>
<evidence type="ECO:0000256" key="5">
    <source>
        <dbReference type="ARBA" id="ARBA00022989"/>
    </source>
</evidence>
<comment type="similarity">
    <text evidence="2">Belongs to the bacterial sugar transferase family.</text>
</comment>
<protein>
    <submittedName>
        <fullName evidence="9">Exopolysaccharide biosynthesis polyprenyl glycosylphosphotransferase</fullName>
    </submittedName>
</protein>
<evidence type="ECO:0000256" key="2">
    <source>
        <dbReference type="ARBA" id="ARBA00006464"/>
    </source>
</evidence>
<dbReference type="InterPro" id="IPR017475">
    <property type="entry name" value="EPS_sugar_tfrase"/>
</dbReference>
<sequence>MHISIKPMQKNRRHSLWYERILLSFRIHLVLGLIVAVVLPALWHWGWTFWSAQPDVRATTLVATAIAYLISISTVHRLSVFPGTRAFAYVIPSITLSYILIVCLLLFTGLPFARWQMAASYIISIIYGCAGYLLANRFRTRKLAVVPMGRVSEFCQTMQIDWRWLSEPDLQDMRVDGVVADLATELDEEWQRFLADCTIHRIPVYDAREVHETMTGRVGLDHLYQNRYGSLLPREDYEIVKRCIDIAGVLLVMPVVLPVMAVTAIMIKRDDPGPAIFVQKRMGFQCRTFNVYKFRSMYANQEGLGFTSEGEDPRITKVGRMIRKYRIDELPQLFNVLKGDMSLIGPRPESSSLAEWYEKDVPFFHYRHVVRPGISGWAQVEQGYAAEIEGMTRKLEYDFYYIRHFSFWMDMLIVIRTIKTIFTGHGAR</sequence>